<dbReference type="Gene3D" id="3.40.1160.10">
    <property type="entry name" value="Acetylglutamate kinase-like"/>
    <property type="match status" value="1"/>
</dbReference>
<protein>
    <recommendedName>
        <fullName evidence="7">Aspartokinase</fullName>
        <ecNumber evidence="7">2.7.2.4</ecNumber>
    </recommendedName>
</protein>
<dbReference type="STRING" id="1305737.GCA_000526355_03307"/>
<dbReference type="Gene3D" id="1.20.120.1320">
    <property type="entry name" value="Aspartokinase, catalytic domain"/>
    <property type="match status" value="1"/>
</dbReference>
<dbReference type="GO" id="GO:0009090">
    <property type="term" value="P:homoserine biosynthetic process"/>
    <property type="evidence" value="ECO:0007669"/>
    <property type="project" value="TreeGrafter"/>
</dbReference>
<dbReference type="UniPathway" id="UPA00051">
    <property type="reaction ID" value="UER00462"/>
</dbReference>
<dbReference type="UniPathway" id="UPA00034">
    <property type="reaction ID" value="UER00015"/>
</dbReference>
<dbReference type="Proteomes" id="UP000050421">
    <property type="component" value="Unassembled WGS sequence"/>
</dbReference>
<keyword evidence="6" id="KW-0067">ATP-binding</keyword>
<evidence type="ECO:0000256" key="2">
    <source>
        <dbReference type="ARBA" id="ARBA00010122"/>
    </source>
</evidence>
<keyword evidence="4" id="KW-0547">Nucleotide-binding</keyword>
<organism evidence="10 11">
    <name type="scientific">Algoriphagus marincola HL-49</name>
    <dbReference type="NCBI Taxonomy" id="1305737"/>
    <lineage>
        <taxon>Bacteria</taxon>
        <taxon>Pseudomonadati</taxon>
        <taxon>Bacteroidota</taxon>
        <taxon>Cytophagia</taxon>
        <taxon>Cytophagales</taxon>
        <taxon>Cyclobacteriaceae</taxon>
        <taxon>Algoriphagus</taxon>
    </lineage>
</organism>
<comment type="similarity">
    <text evidence="2 7">Belongs to the aspartokinase family.</text>
</comment>
<dbReference type="InterPro" id="IPR001341">
    <property type="entry name" value="Asp_kinase"/>
</dbReference>
<evidence type="ECO:0000313" key="11">
    <source>
        <dbReference type="Proteomes" id="UP000050421"/>
    </source>
</evidence>
<dbReference type="PANTHER" id="PTHR21499:SF59">
    <property type="entry name" value="ASPARTOKINASE"/>
    <property type="match status" value="1"/>
</dbReference>
<dbReference type="OrthoDB" id="9799110at2"/>
<evidence type="ECO:0000256" key="5">
    <source>
        <dbReference type="ARBA" id="ARBA00022777"/>
    </source>
</evidence>
<feature type="domain" description="Aspartate/glutamate/uridylate kinase" evidence="9">
    <location>
        <begin position="3"/>
        <end position="282"/>
    </location>
</feature>
<comment type="pathway">
    <text evidence="8">Amino-acid biosynthesis; L-threonine biosynthesis; L-threonine from L-aspartate: step 1/5.</text>
</comment>
<dbReference type="PANTHER" id="PTHR21499">
    <property type="entry name" value="ASPARTATE KINASE"/>
    <property type="match status" value="1"/>
</dbReference>
<comment type="pathway">
    <text evidence="8">Amino-acid biosynthesis; L-methionine biosynthesis via de novo pathway; L-homoserine from L-aspartate: step 1/3.</text>
</comment>
<dbReference type="GO" id="GO:0005524">
    <property type="term" value="F:ATP binding"/>
    <property type="evidence" value="ECO:0007669"/>
    <property type="project" value="UniProtKB-KW"/>
</dbReference>
<dbReference type="GO" id="GO:0004072">
    <property type="term" value="F:aspartate kinase activity"/>
    <property type="evidence" value="ECO:0007669"/>
    <property type="project" value="UniProtKB-EC"/>
</dbReference>
<comment type="pathway">
    <text evidence="1 8">Amino-acid biosynthesis; L-lysine biosynthesis via DAP pathway; (S)-tetrahydrodipicolinate from L-aspartate: step 1/4.</text>
</comment>
<comment type="catalytic activity">
    <reaction evidence="7">
        <text>L-aspartate + ATP = 4-phospho-L-aspartate + ADP</text>
        <dbReference type="Rhea" id="RHEA:23776"/>
        <dbReference type="ChEBI" id="CHEBI:29991"/>
        <dbReference type="ChEBI" id="CHEBI:30616"/>
        <dbReference type="ChEBI" id="CHEBI:57535"/>
        <dbReference type="ChEBI" id="CHEBI:456216"/>
        <dbReference type="EC" id="2.7.2.4"/>
    </reaction>
</comment>
<dbReference type="UniPathway" id="UPA00050">
    <property type="reaction ID" value="UER00461"/>
</dbReference>
<sequence>MAKTIVFKFGGASVKDAESIKNLAEILRNRLRNSTLLVISAMGKTTNALEKILQLRLDNLDISSNYTILKNFHLEICQALFPSGHPVFFRVENLFVQLSHELEKPISPENYDEAYDRIICFGELISSRIVAEYLCEIGLIVVWQDARELIKTDSNFRFANVDWVDTKQKTKKILEPVLEKFPVMTQGFIGSNSAEKPTTLGREGSDFTAAILASCLDARSVTIWKDVPGVLNADPKLFPESVLFDELDYLQAAQMTFYGATVIHPKTIKPLANRKIPLFVRSFLKPNESGTKIHDTGAPNLLPTIVLKQNQVLVTFRVTDFTFLNESHIHVIYQQLDELKLQVNLLQTTAMGVSIVLDDQLFKLEKLILAFKSRFTIRYNDGLELLTVLNPQLADLNSFNKDREVLLEQSSRHAFQIVRR</sequence>
<dbReference type="InterPro" id="IPR042199">
    <property type="entry name" value="AsparK_Bifunc_asparK/hSer_DH"/>
</dbReference>
<evidence type="ECO:0000259" key="9">
    <source>
        <dbReference type="Pfam" id="PF00696"/>
    </source>
</evidence>
<evidence type="ECO:0000256" key="8">
    <source>
        <dbReference type="RuleBase" id="RU004249"/>
    </source>
</evidence>
<keyword evidence="8" id="KW-0028">Amino-acid biosynthesis</keyword>
<dbReference type="GO" id="GO:0009088">
    <property type="term" value="P:threonine biosynthetic process"/>
    <property type="evidence" value="ECO:0007669"/>
    <property type="project" value="UniProtKB-UniPathway"/>
</dbReference>
<keyword evidence="3 7" id="KW-0808">Transferase</keyword>
<comment type="caution">
    <text evidence="10">The sequence shown here is derived from an EMBL/GenBank/DDBJ whole genome shotgun (WGS) entry which is preliminary data.</text>
</comment>
<evidence type="ECO:0000256" key="1">
    <source>
        <dbReference type="ARBA" id="ARBA00004766"/>
    </source>
</evidence>
<dbReference type="eggNOG" id="COG0527">
    <property type="taxonomic scope" value="Bacteria"/>
</dbReference>
<name>A0A0P8AS64_9BACT</name>
<evidence type="ECO:0000256" key="7">
    <source>
        <dbReference type="RuleBase" id="RU003448"/>
    </source>
</evidence>
<reference evidence="10 11" key="1">
    <citation type="submission" date="2015-09" db="EMBL/GenBank/DDBJ databases">
        <title>Identification and resolution of microdiversity through metagenomic sequencing of parallel consortia.</title>
        <authorList>
            <person name="Nelson W.C."/>
            <person name="Romine M.F."/>
            <person name="Lindemann S.R."/>
        </authorList>
    </citation>
    <scope>NUCLEOTIDE SEQUENCE [LARGE SCALE GENOMIC DNA]</scope>
    <source>
        <strain evidence="10">HL-49</strain>
    </source>
</reference>
<dbReference type="InterPro" id="IPR001048">
    <property type="entry name" value="Asp/Glu/Uridylate_kinase"/>
</dbReference>
<keyword evidence="5 7" id="KW-0418">Kinase</keyword>
<evidence type="ECO:0000256" key="3">
    <source>
        <dbReference type="ARBA" id="ARBA00022679"/>
    </source>
</evidence>
<accession>A0A0P8AS64</accession>
<dbReference type="InterPro" id="IPR036393">
    <property type="entry name" value="AceGlu_kinase-like_sf"/>
</dbReference>
<dbReference type="Pfam" id="PF00696">
    <property type="entry name" value="AA_kinase"/>
    <property type="match status" value="1"/>
</dbReference>
<dbReference type="GO" id="GO:0005829">
    <property type="term" value="C:cytosol"/>
    <property type="evidence" value="ECO:0007669"/>
    <property type="project" value="TreeGrafter"/>
</dbReference>
<dbReference type="AlphaFoldDB" id="A0A0P8AS64"/>
<dbReference type="GO" id="GO:0009089">
    <property type="term" value="P:lysine biosynthetic process via diaminopimelate"/>
    <property type="evidence" value="ECO:0007669"/>
    <property type="project" value="UniProtKB-UniPathway"/>
</dbReference>
<evidence type="ECO:0000256" key="6">
    <source>
        <dbReference type="ARBA" id="ARBA00022840"/>
    </source>
</evidence>
<dbReference type="PATRIC" id="fig|1305737.6.peg.1552"/>
<dbReference type="EMBL" id="LJXT01000018">
    <property type="protein sequence ID" value="KPQ18908.1"/>
    <property type="molecule type" value="Genomic_DNA"/>
</dbReference>
<gene>
    <name evidence="10" type="primary">lysC-2</name>
    <name evidence="10" type="ORF">HLUCCX10_04505</name>
</gene>
<proteinExistence type="inferred from homology"/>
<evidence type="ECO:0000256" key="4">
    <source>
        <dbReference type="ARBA" id="ARBA00022741"/>
    </source>
</evidence>
<dbReference type="EC" id="2.7.2.4" evidence="7"/>
<dbReference type="NCBIfam" id="TIGR00657">
    <property type="entry name" value="asp_kinases"/>
    <property type="match status" value="1"/>
</dbReference>
<evidence type="ECO:0000313" key="10">
    <source>
        <dbReference type="EMBL" id="KPQ18908.1"/>
    </source>
</evidence>
<dbReference type="SUPFAM" id="SSF53633">
    <property type="entry name" value="Carbamate kinase-like"/>
    <property type="match status" value="1"/>
</dbReference>